<evidence type="ECO:0000313" key="1">
    <source>
        <dbReference type="EMBL" id="KHD06279.1"/>
    </source>
</evidence>
<evidence type="ECO:0000313" key="2">
    <source>
        <dbReference type="Proteomes" id="UP000030428"/>
    </source>
</evidence>
<keyword evidence="2" id="KW-1185">Reference proteome</keyword>
<reference evidence="1 2" key="1">
    <citation type="journal article" date="2016" name="Front. Microbiol.">
        <title>Single-Cell (Meta-)Genomics of a Dimorphic Candidatus Thiomargarita nelsonii Reveals Genomic Plasticity.</title>
        <authorList>
            <person name="Flood B.E."/>
            <person name="Fliss P."/>
            <person name="Jones D.S."/>
            <person name="Dick G.J."/>
            <person name="Jain S."/>
            <person name="Kaster A.K."/>
            <person name="Winkel M."/>
            <person name="Mussmann M."/>
            <person name="Bailey J."/>
        </authorList>
    </citation>
    <scope>NUCLEOTIDE SEQUENCE [LARGE SCALE GENOMIC DNA]</scope>
    <source>
        <strain evidence="1">Hydrate Ridge</strain>
    </source>
</reference>
<name>A0A0A6P7K5_9GAMM</name>
<evidence type="ECO:0008006" key="3">
    <source>
        <dbReference type="Google" id="ProtNLM"/>
    </source>
</evidence>
<dbReference type="Proteomes" id="UP000030428">
    <property type="component" value="Unassembled WGS sequence"/>
</dbReference>
<dbReference type="EMBL" id="JSZA02000282">
    <property type="protein sequence ID" value="KHD06279.1"/>
    <property type="molecule type" value="Genomic_DNA"/>
</dbReference>
<proteinExistence type="predicted"/>
<gene>
    <name evidence="1" type="ORF">PN36_32370</name>
</gene>
<organism evidence="1 2">
    <name type="scientific">Candidatus Thiomargarita nelsonii</name>
    <dbReference type="NCBI Taxonomy" id="1003181"/>
    <lineage>
        <taxon>Bacteria</taxon>
        <taxon>Pseudomonadati</taxon>
        <taxon>Pseudomonadota</taxon>
        <taxon>Gammaproteobacteria</taxon>
        <taxon>Thiotrichales</taxon>
        <taxon>Thiotrichaceae</taxon>
        <taxon>Thiomargarita</taxon>
    </lineage>
</organism>
<comment type="caution">
    <text evidence="1">The sequence shown here is derived from an EMBL/GenBank/DDBJ whole genome shotgun (WGS) entry which is preliminary data.</text>
</comment>
<sequence length="669" mass="75623">MTKYHLQSQKESIKLLSLLFGNPNFSAKLEVCEEICFGVDNWLDIGEINLHPGETPIERALKVGAYSWKVPQFNELLSAALELMVSNEAQAKQQTPQDKIKKFEPKTKRALETVVNVAIRCGLAHPVFDAACIMDMPFKRPTTVVADTNSVLQGGLDFVVRFLYPMARIKIPAVVHMEILNMTDRYFSQRRKKLPNKGALLFDHVTSQGGQRVLLRLELQTDAEIERPRVGADPLRGIFQPSPDQEDKNLGLLVVQRSFADRLVLETAIQHRERLNPDHTVMLLTSDQGLARMTLGEGMQPLFFDTNHLHDIFGSVLSGTGFRPFIGTLNFEWLYFVPLTELIWEFAVTFGSARLRNQETGAIFEVSAIGEGRTWNPYHAKDDLLWVRWEPSNTFYNDKPSMTPDVDVAFLKSASKFSVSSMLSFIGIFQEKNRLTDEEGMSILGMKNADYYAKYRNFLLAGNFLEQREQFFIKTEQLEQLWEALKNGDNSLIRKLLCCVQTFAEFIGNLKVGYPLTSKDTSAVSHSAFPTYCALAEISCAGLHLSGEGICATSFYPDLKAFSEIAIKSYQTLAKGEKYILTGLWLETLAKEYGIHPIIARNRLNEAQKAGLLERYTEGSTPETQFEKHTMHYLTLDNGVPVIQKVKLYRGDFVIPVRASVSIRIEGKQ</sequence>
<dbReference type="AlphaFoldDB" id="A0A0A6P7K5"/>
<protein>
    <recommendedName>
        <fullName evidence="3">PIN domain-containing protein</fullName>
    </recommendedName>
</protein>
<accession>A0A0A6P7K5</accession>